<dbReference type="Gene3D" id="3.10.50.40">
    <property type="match status" value="1"/>
</dbReference>
<dbReference type="PROSITE" id="PS50059">
    <property type="entry name" value="FKBP_PPIASE"/>
    <property type="match status" value="1"/>
</dbReference>
<dbReference type="EC" id="5.2.1.8" evidence="6"/>
<evidence type="ECO:0000313" key="8">
    <source>
        <dbReference type="EMBL" id="ACR13898.1"/>
    </source>
</evidence>
<dbReference type="STRING" id="377629.TERTU_0504"/>
<evidence type="ECO:0000256" key="3">
    <source>
        <dbReference type="ARBA" id="ARBA00023110"/>
    </source>
</evidence>
<dbReference type="InterPro" id="IPR001179">
    <property type="entry name" value="PPIase_FKBP_dom"/>
</dbReference>
<proteinExistence type="inferred from homology"/>
<keyword evidence="4 5" id="KW-0413">Isomerase</keyword>
<keyword evidence="9" id="KW-1185">Reference proteome</keyword>
<reference evidence="8 9" key="1">
    <citation type="journal article" date="2009" name="PLoS ONE">
        <title>The complete genome of Teredinibacter turnerae T7901: an intracellular endosymbiont of marine wood-boring bivalves (shipworms).</title>
        <authorList>
            <person name="Yang J.C."/>
            <person name="Madupu R."/>
            <person name="Durkin A.S."/>
            <person name="Ekborg N.A."/>
            <person name="Pedamallu C.S."/>
            <person name="Hostetler J.B."/>
            <person name="Radune D."/>
            <person name="Toms B.S."/>
            <person name="Henrissat B."/>
            <person name="Coutinho P.M."/>
            <person name="Schwarz S."/>
            <person name="Field L."/>
            <person name="Trindade-Silva A.E."/>
            <person name="Soares C.A.G."/>
            <person name="Elshahawi S."/>
            <person name="Hanora A."/>
            <person name="Schmidt E.W."/>
            <person name="Haygood M.G."/>
            <person name="Posfai J."/>
            <person name="Benner J."/>
            <person name="Madinger C."/>
            <person name="Nove J."/>
            <person name="Anton B."/>
            <person name="Chaudhary K."/>
            <person name="Foster J."/>
            <person name="Holman A."/>
            <person name="Kumar S."/>
            <person name="Lessard P.A."/>
            <person name="Luyten Y.A."/>
            <person name="Slatko B."/>
            <person name="Wood N."/>
            <person name="Wu B."/>
            <person name="Teplitski M."/>
            <person name="Mougous J.D."/>
            <person name="Ward N."/>
            <person name="Eisen J.A."/>
            <person name="Badger J.H."/>
            <person name="Distel D.L."/>
        </authorList>
    </citation>
    <scope>NUCLEOTIDE SEQUENCE [LARGE SCALE GENOMIC DNA]</scope>
    <source>
        <strain evidence="9">ATCC 39867 / T7901</strain>
    </source>
</reference>
<dbReference type="PANTHER" id="PTHR43811">
    <property type="entry name" value="FKBP-TYPE PEPTIDYL-PROLYL CIS-TRANS ISOMERASE FKPA"/>
    <property type="match status" value="1"/>
</dbReference>
<name>C5BN10_TERTT</name>
<dbReference type="Proteomes" id="UP000009080">
    <property type="component" value="Chromosome"/>
</dbReference>
<dbReference type="Pfam" id="PF01346">
    <property type="entry name" value="FKBP_N"/>
    <property type="match status" value="1"/>
</dbReference>
<dbReference type="KEGG" id="ttu:TERTU_0504"/>
<dbReference type="EMBL" id="CP001614">
    <property type="protein sequence ID" value="ACR13898.1"/>
    <property type="molecule type" value="Genomic_DNA"/>
</dbReference>
<dbReference type="Pfam" id="PF00254">
    <property type="entry name" value="FKBP_C"/>
    <property type="match status" value="1"/>
</dbReference>
<dbReference type="GO" id="GO:0003755">
    <property type="term" value="F:peptidyl-prolyl cis-trans isomerase activity"/>
    <property type="evidence" value="ECO:0007669"/>
    <property type="project" value="UniProtKB-UniRule"/>
</dbReference>
<dbReference type="InterPro" id="IPR046357">
    <property type="entry name" value="PPIase_dom_sf"/>
</dbReference>
<dbReference type="SUPFAM" id="SSF54534">
    <property type="entry name" value="FKBP-like"/>
    <property type="match status" value="1"/>
</dbReference>
<evidence type="ECO:0000259" key="7">
    <source>
        <dbReference type="PROSITE" id="PS50059"/>
    </source>
</evidence>
<sequence>MSRKLNKGSAGQNRKAGQGFMEKYRLKDGVQESSSGLLFRVLEESDGMRPTEQDVVVVNQRILNADGSVIADTYKAGIPDTFTMKEAIPGLREGLLLMPVGARYELVIPPELAWGRRGATNKIGPNAVLIIDVRLLEIKF</sequence>
<comment type="similarity">
    <text evidence="2 6">Belongs to the FKBP-type PPIase family.</text>
</comment>
<protein>
    <recommendedName>
        <fullName evidence="6">Peptidyl-prolyl cis-trans isomerase</fullName>
        <ecNumber evidence="6">5.2.1.8</ecNumber>
    </recommendedName>
</protein>
<evidence type="ECO:0000313" key="9">
    <source>
        <dbReference type="Proteomes" id="UP000009080"/>
    </source>
</evidence>
<evidence type="ECO:0000256" key="5">
    <source>
        <dbReference type="PROSITE-ProRule" id="PRU00277"/>
    </source>
</evidence>
<dbReference type="HOGENOM" id="CLU_013615_7_3_6"/>
<dbReference type="AlphaFoldDB" id="C5BN10"/>
<evidence type="ECO:0000256" key="6">
    <source>
        <dbReference type="RuleBase" id="RU003915"/>
    </source>
</evidence>
<dbReference type="eggNOG" id="COG0545">
    <property type="taxonomic scope" value="Bacteria"/>
</dbReference>
<organism evidence="8 9">
    <name type="scientific">Teredinibacter turnerae (strain ATCC 39867 / T7901)</name>
    <dbReference type="NCBI Taxonomy" id="377629"/>
    <lineage>
        <taxon>Bacteria</taxon>
        <taxon>Pseudomonadati</taxon>
        <taxon>Pseudomonadota</taxon>
        <taxon>Gammaproteobacteria</taxon>
        <taxon>Cellvibrionales</taxon>
        <taxon>Cellvibrionaceae</taxon>
        <taxon>Teredinibacter</taxon>
    </lineage>
</organism>
<keyword evidence="3 5" id="KW-0697">Rotamase</keyword>
<evidence type="ECO:0000256" key="1">
    <source>
        <dbReference type="ARBA" id="ARBA00000971"/>
    </source>
</evidence>
<evidence type="ECO:0000256" key="4">
    <source>
        <dbReference type="ARBA" id="ARBA00023235"/>
    </source>
</evidence>
<accession>C5BN10</accession>
<dbReference type="PANTHER" id="PTHR43811:SF19">
    <property type="entry name" value="39 KDA FK506-BINDING NUCLEAR PROTEIN"/>
    <property type="match status" value="1"/>
</dbReference>
<dbReference type="OrthoDB" id="9814548at2"/>
<comment type="catalytic activity">
    <reaction evidence="1 5 6">
        <text>[protein]-peptidylproline (omega=180) = [protein]-peptidylproline (omega=0)</text>
        <dbReference type="Rhea" id="RHEA:16237"/>
        <dbReference type="Rhea" id="RHEA-COMP:10747"/>
        <dbReference type="Rhea" id="RHEA-COMP:10748"/>
        <dbReference type="ChEBI" id="CHEBI:83833"/>
        <dbReference type="ChEBI" id="CHEBI:83834"/>
        <dbReference type="EC" id="5.2.1.8"/>
    </reaction>
</comment>
<evidence type="ECO:0000256" key="2">
    <source>
        <dbReference type="ARBA" id="ARBA00006577"/>
    </source>
</evidence>
<feature type="domain" description="PPIase FKBP-type" evidence="7">
    <location>
        <begin position="53"/>
        <end position="139"/>
    </location>
</feature>
<dbReference type="RefSeq" id="WP_015820013.1">
    <property type="nucleotide sequence ID" value="NC_012997.1"/>
</dbReference>
<dbReference type="InterPro" id="IPR000774">
    <property type="entry name" value="PPIase_FKBP_N"/>
</dbReference>
<dbReference type="GO" id="GO:0006457">
    <property type="term" value="P:protein folding"/>
    <property type="evidence" value="ECO:0007669"/>
    <property type="project" value="InterPro"/>
</dbReference>
<gene>
    <name evidence="8" type="primary">fkpA_1</name>
    <name evidence="8" type="ordered locus">TERTU_0504</name>
</gene>